<dbReference type="PANTHER" id="PTHR33973">
    <property type="entry name" value="OS07G0153300 PROTEIN"/>
    <property type="match status" value="1"/>
</dbReference>
<dbReference type="Pfam" id="PF07103">
    <property type="entry name" value="DUF1365"/>
    <property type="match status" value="1"/>
</dbReference>
<dbReference type="EMBL" id="AMGV01000001">
    <property type="protein sequence ID" value="KEF62938.1"/>
    <property type="molecule type" value="Genomic_DNA"/>
</dbReference>
<dbReference type="Proteomes" id="UP000027920">
    <property type="component" value="Unassembled WGS sequence"/>
</dbReference>
<dbReference type="STRING" id="1182545.A0A072PUB0"/>
<dbReference type="AlphaFoldDB" id="A0A072PUB0"/>
<dbReference type="PANTHER" id="PTHR33973:SF4">
    <property type="entry name" value="OS07G0153300 PROTEIN"/>
    <property type="match status" value="1"/>
</dbReference>
<gene>
    <name evidence="1" type="ORF">A1O9_00912</name>
</gene>
<organism evidence="1 2">
    <name type="scientific">Exophiala aquamarina CBS 119918</name>
    <dbReference type="NCBI Taxonomy" id="1182545"/>
    <lineage>
        <taxon>Eukaryota</taxon>
        <taxon>Fungi</taxon>
        <taxon>Dikarya</taxon>
        <taxon>Ascomycota</taxon>
        <taxon>Pezizomycotina</taxon>
        <taxon>Eurotiomycetes</taxon>
        <taxon>Chaetothyriomycetidae</taxon>
        <taxon>Chaetothyriales</taxon>
        <taxon>Herpotrichiellaceae</taxon>
        <taxon>Exophiala</taxon>
    </lineage>
</organism>
<dbReference type="VEuPathDB" id="FungiDB:A1O9_00912"/>
<dbReference type="GeneID" id="25275862"/>
<dbReference type="RefSeq" id="XP_013265528.1">
    <property type="nucleotide sequence ID" value="XM_013410074.1"/>
</dbReference>
<evidence type="ECO:0008006" key="3">
    <source>
        <dbReference type="Google" id="ProtNLM"/>
    </source>
</evidence>
<reference evidence="1 2" key="1">
    <citation type="submission" date="2013-03" db="EMBL/GenBank/DDBJ databases">
        <title>The Genome Sequence of Exophiala aquamarina CBS 119918.</title>
        <authorList>
            <consortium name="The Broad Institute Genomics Platform"/>
            <person name="Cuomo C."/>
            <person name="de Hoog S."/>
            <person name="Gorbushina A."/>
            <person name="Walker B."/>
            <person name="Young S.K."/>
            <person name="Zeng Q."/>
            <person name="Gargeya S."/>
            <person name="Fitzgerald M."/>
            <person name="Haas B."/>
            <person name="Abouelleil A."/>
            <person name="Allen A.W."/>
            <person name="Alvarado L."/>
            <person name="Arachchi H.M."/>
            <person name="Berlin A.M."/>
            <person name="Chapman S.B."/>
            <person name="Gainer-Dewar J."/>
            <person name="Goldberg J."/>
            <person name="Griggs A."/>
            <person name="Gujja S."/>
            <person name="Hansen M."/>
            <person name="Howarth C."/>
            <person name="Imamovic A."/>
            <person name="Ireland A."/>
            <person name="Larimer J."/>
            <person name="McCowan C."/>
            <person name="Murphy C."/>
            <person name="Pearson M."/>
            <person name="Poon T.W."/>
            <person name="Priest M."/>
            <person name="Roberts A."/>
            <person name="Saif S."/>
            <person name="Shea T."/>
            <person name="Sisk P."/>
            <person name="Sykes S."/>
            <person name="Wortman J."/>
            <person name="Nusbaum C."/>
            <person name="Birren B."/>
        </authorList>
    </citation>
    <scope>NUCLEOTIDE SEQUENCE [LARGE SCALE GENOMIC DNA]</scope>
    <source>
        <strain evidence="1 2">CBS 119918</strain>
    </source>
</reference>
<name>A0A072PUB0_9EURO</name>
<keyword evidence="2" id="KW-1185">Reference proteome</keyword>
<proteinExistence type="predicted"/>
<evidence type="ECO:0000313" key="1">
    <source>
        <dbReference type="EMBL" id="KEF62938.1"/>
    </source>
</evidence>
<sequence>MAIFALNLKSILQVAPSLVQRPYIFLVVSAIGLPAVWILLHSHAQRQEQGERRCLYLPQGQYLVPKFFECRTTHTRLFPKKHSFEYSYLLVGVPVGWQGAAIPIISSDAPASHGPTPSSKTWFSVHAEDYLERGTHVDGLAGKLKDYLADQGASIDDYPFAYLVTAPRFLGFSFNPVSFWYLYDRAKTLAAMILEVNNTFDERRMYFLPREGTGNAQASTKFAQQWAKDFHVSPFNDRAGSYSLSATDPFESHGDGGAEHEIDNTIVLRSDEGKPKVIARVFSTSPGTLPTTISGLRMMMFLARWWWVGFMTNPRILREARVLWVKGLQVFYRPEVMATSIGRNPTPEENTLEPFFHSWLQQVSNSSRASIKYSPAAGQKQTATIHPEEINDRQQNAAKREALEIRVLTPAWYTELARNPDLRRAFDQFCFKAMPGQAMVHLTDPERFYQILEGVECDGPLSSVSLRSSSYGTLAAWLRGRNKSIPATGNISTGIQIVALDDHARSTADSQQFVDYERACLKILLADRFAVGLTSLLRVYVRLARLGFWIASVVHLNQFIRSSRGYGAWDLCSFSVKVFVLLMMG</sequence>
<accession>A0A072PUB0</accession>
<comment type="caution">
    <text evidence="1">The sequence shown here is derived from an EMBL/GenBank/DDBJ whole genome shotgun (WGS) entry which is preliminary data.</text>
</comment>
<dbReference type="OrthoDB" id="3340520at2759"/>
<dbReference type="InterPro" id="IPR010775">
    <property type="entry name" value="DUF1365"/>
</dbReference>
<evidence type="ECO:0000313" key="2">
    <source>
        <dbReference type="Proteomes" id="UP000027920"/>
    </source>
</evidence>
<protein>
    <recommendedName>
        <fullName evidence="3">DUF1365 domain-containing protein</fullName>
    </recommendedName>
</protein>
<dbReference type="HOGENOM" id="CLU_020424_1_0_1"/>